<evidence type="ECO:0000256" key="3">
    <source>
        <dbReference type="ARBA" id="ARBA00010008"/>
    </source>
</evidence>
<evidence type="ECO:0000256" key="9">
    <source>
        <dbReference type="ARBA" id="ARBA00032610"/>
    </source>
</evidence>
<proteinExistence type="inferred from homology"/>
<evidence type="ECO:0000259" key="13">
    <source>
        <dbReference type="Pfam" id="PF00155"/>
    </source>
</evidence>
<dbReference type="PANTHER" id="PTHR13693">
    <property type="entry name" value="CLASS II AMINOTRANSFERASE/8-AMINO-7-OXONONANOATE SYNTHASE"/>
    <property type="match status" value="1"/>
</dbReference>
<dbReference type="Proteomes" id="UP000004018">
    <property type="component" value="Unassembled WGS sequence"/>
</dbReference>
<gene>
    <name evidence="14" type="ORF">HMPREF1039_0814</name>
</gene>
<evidence type="ECO:0000256" key="4">
    <source>
        <dbReference type="ARBA" id="ARBA00011738"/>
    </source>
</evidence>
<evidence type="ECO:0000256" key="11">
    <source>
        <dbReference type="ARBA" id="ARBA00047715"/>
    </source>
</evidence>
<dbReference type="InterPro" id="IPR050087">
    <property type="entry name" value="AON_synthase_class-II"/>
</dbReference>
<keyword evidence="15" id="KW-1185">Reference proteome</keyword>
<dbReference type="InterPro" id="IPR015424">
    <property type="entry name" value="PyrdxlP-dep_Trfase"/>
</dbReference>
<comment type="subunit">
    <text evidence="4">Homodimer.</text>
</comment>
<evidence type="ECO:0000256" key="10">
    <source>
        <dbReference type="ARBA" id="ARBA00033381"/>
    </source>
</evidence>
<evidence type="ECO:0000256" key="5">
    <source>
        <dbReference type="ARBA" id="ARBA00013187"/>
    </source>
</evidence>
<evidence type="ECO:0000256" key="12">
    <source>
        <dbReference type="RuleBase" id="RU003693"/>
    </source>
</evidence>
<evidence type="ECO:0000256" key="6">
    <source>
        <dbReference type="ARBA" id="ARBA00022679"/>
    </source>
</evidence>
<sequence>MNSRLAQRQAQGRFRRIRDLHMISSTCGYDRQGRRYLLFNTNDYLGLSHHPLVQAAARRAVTDGCGAGGSRLLAGAPFILRELEEELADFKGTEAALLFSTGYMANVGVLSALPQAGDVIFSDALNHASIIDGCRMSRARTVVYAHMDMDDLEKKLQHESGGRRYIVTDGVFSMDGHVCPLPALVRLKQTYGAVLLVDDAHGLGVLGKSGRGTAEYFACHDVDIHIGTLSKSLGALGGYVAASEAICRYLQNESRPFIFSTALPPAVAAAALTALRLLRAQGASYVAQIRDHIAYMCRQVPTISQRQPPVPVLPILTGSSAAAMQYAAACAEAGLLVSAVRPPTVPEGTARLRITVTAGHTPDELRRGADILNEQGEKATWKQ</sequence>
<comment type="caution">
    <text evidence="14">The sequence shown here is derived from an EMBL/GenBank/DDBJ whole genome shotgun (WGS) entry which is preliminary data.</text>
</comment>
<dbReference type="SUPFAM" id="SSF53383">
    <property type="entry name" value="PLP-dependent transferases"/>
    <property type="match status" value="1"/>
</dbReference>
<protein>
    <recommendedName>
        <fullName evidence="5">8-amino-7-oxononanoate synthase</fullName>
        <ecNumber evidence="5">2.3.1.47</ecNumber>
    </recommendedName>
    <alternativeName>
        <fullName evidence="9">7-keto-8-amino-pelargonic acid synthase</fullName>
    </alternativeName>
    <alternativeName>
        <fullName evidence="10">8-amino-7-ketopelargonate synthase</fullName>
    </alternativeName>
</protein>
<dbReference type="InterPro" id="IPR015422">
    <property type="entry name" value="PyrdxlP-dep_Trfase_small"/>
</dbReference>
<evidence type="ECO:0000256" key="7">
    <source>
        <dbReference type="ARBA" id="ARBA00022756"/>
    </source>
</evidence>
<comment type="catalytic activity">
    <reaction evidence="11">
        <text>6-carboxyhexanoyl-[ACP] + L-alanine + H(+) = (8S)-8-amino-7-oxononanoate + holo-[ACP] + CO2</text>
        <dbReference type="Rhea" id="RHEA:42288"/>
        <dbReference type="Rhea" id="RHEA-COMP:9685"/>
        <dbReference type="Rhea" id="RHEA-COMP:9955"/>
        <dbReference type="ChEBI" id="CHEBI:15378"/>
        <dbReference type="ChEBI" id="CHEBI:16526"/>
        <dbReference type="ChEBI" id="CHEBI:57972"/>
        <dbReference type="ChEBI" id="CHEBI:64479"/>
        <dbReference type="ChEBI" id="CHEBI:78846"/>
        <dbReference type="ChEBI" id="CHEBI:149468"/>
        <dbReference type="EC" id="2.3.1.47"/>
    </reaction>
</comment>
<dbReference type="Gene3D" id="3.40.640.10">
    <property type="entry name" value="Type I PLP-dependent aspartate aminotransferase-like (Major domain)"/>
    <property type="match status" value="1"/>
</dbReference>
<evidence type="ECO:0000313" key="15">
    <source>
        <dbReference type="Proteomes" id="UP000004018"/>
    </source>
</evidence>
<dbReference type="PROSITE" id="PS00599">
    <property type="entry name" value="AA_TRANSFER_CLASS_2"/>
    <property type="match status" value="1"/>
</dbReference>
<name>A0ABP2L8V4_9FIRM</name>
<dbReference type="InterPro" id="IPR001917">
    <property type="entry name" value="Aminotrans_II_pyridoxalP_BS"/>
</dbReference>
<feature type="domain" description="Aminotransferase class I/classII large" evidence="13">
    <location>
        <begin position="36"/>
        <end position="371"/>
    </location>
</feature>
<keyword evidence="8 12" id="KW-0663">Pyridoxal phosphate</keyword>
<organism evidence="14 15">
    <name type="scientific">Megasphaera lornae</name>
    <dbReference type="NCBI Taxonomy" id="1000568"/>
    <lineage>
        <taxon>Bacteria</taxon>
        <taxon>Bacillati</taxon>
        <taxon>Bacillota</taxon>
        <taxon>Negativicutes</taxon>
        <taxon>Veillonellales</taxon>
        <taxon>Veillonellaceae</taxon>
        <taxon>Megasphaera</taxon>
    </lineage>
</organism>
<dbReference type="Gene3D" id="3.90.1150.10">
    <property type="entry name" value="Aspartate Aminotransferase, domain 1"/>
    <property type="match status" value="1"/>
</dbReference>
<comment type="pathway">
    <text evidence="2">Cofactor biosynthesis; biotin biosynthesis.</text>
</comment>
<evidence type="ECO:0000256" key="8">
    <source>
        <dbReference type="ARBA" id="ARBA00022898"/>
    </source>
</evidence>
<comment type="similarity">
    <text evidence="3">Belongs to the class-II pyridoxal-phosphate-dependent aminotransferase family. BioF subfamily.</text>
</comment>
<dbReference type="EMBL" id="AFIJ01000004">
    <property type="protein sequence ID" value="EGL42411.1"/>
    <property type="molecule type" value="Genomic_DNA"/>
</dbReference>
<dbReference type="EC" id="2.3.1.47" evidence="5"/>
<dbReference type="PANTHER" id="PTHR13693:SF100">
    <property type="entry name" value="8-AMINO-7-OXONONANOATE SYNTHASE"/>
    <property type="match status" value="1"/>
</dbReference>
<keyword evidence="6" id="KW-0808">Transferase</keyword>
<evidence type="ECO:0000256" key="1">
    <source>
        <dbReference type="ARBA" id="ARBA00001933"/>
    </source>
</evidence>
<accession>A0ABP2L8V4</accession>
<dbReference type="InterPro" id="IPR004839">
    <property type="entry name" value="Aminotransferase_I/II_large"/>
</dbReference>
<evidence type="ECO:0000313" key="14">
    <source>
        <dbReference type="EMBL" id="EGL42411.1"/>
    </source>
</evidence>
<keyword evidence="7" id="KW-0093">Biotin biosynthesis</keyword>
<dbReference type="InterPro" id="IPR015421">
    <property type="entry name" value="PyrdxlP-dep_Trfase_major"/>
</dbReference>
<dbReference type="Pfam" id="PF00155">
    <property type="entry name" value="Aminotran_1_2"/>
    <property type="match status" value="1"/>
</dbReference>
<comment type="cofactor">
    <cofactor evidence="1 12">
        <name>pyridoxal 5'-phosphate</name>
        <dbReference type="ChEBI" id="CHEBI:597326"/>
    </cofactor>
</comment>
<reference evidence="14 15" key="1">
    <citation type="submission" date="2011-04" db="EMBL/GenBank/DDBJ databases">
        <authorList>
            <person name="Harkins D.M."/>
            <person name="Madupu R."/>
            <person name="Durkin A.S."/>
            <person name="Torralba M."/>
            <person name="Methe B."/>
            <person name="Sutton G.G."/>
            <person name="Nelson K.E."/>
        </authorList>
    </citation>
    <scope>NUCLEOTIDE SEQUENCE [LARGE SCALE GENOMIC DNA]</scope>
    <source>
        <strain evidence="14 15">UPII 199-6</strain>
    </source>
</reference>
<evidence type="ECO:0000256" key="2">
    <source>
        <dbReference type="ARBA" id="ARBA00004746"/>
    </source>
</evidence>